<reference evidence="2" key="1">
    <citation type="submission" date="2016-08" db="EMBL/GenBank/DDBJ databases">
        <authorList>
            <person name="Seilhamer J.J."/>
        </authorList>
    </citation>
    <scope>NUCLEOTIDE SEQUENCE</scope>
    <source>
        <strain evidence="2">86</strain>
    </source>
</reference>
<feature type="transmembrane region" description="Helical" evidence="1">
    <location>
        <begin position="68"/>
        <end position="86"/>
    </location>
</feature>
<gene>
    <name evidence="2" type="ORF">KL86PLE_30079</name>
</gene>
<feature type="transmembrane region" description="Helical" evidence="1">
    <location>
        <begin position="130"/>
        <end position="152"/>
    </location>
</feature>
<evidence type="ECO:0000313" key="2">
    <source>
        <dbReference type="EMBL" id="SCM75632.1"/>
    </source>
</evidence>
<organism evidence="2">
    <name type="scientific">uncultured Pleomorphomonas sp</name>
    <dbReference type="NCBI Taxonomy" id="442121"/>
    <lineage>
        <taxon>Bacteria</taxon>
        <taxon>Pseudomonadati</taxon>
        <taxon>Pseudomonadota</taxon>
        <taxon>Alphaproteobacteria</taxon>
        <taxon>Hyphomicrobiales</taxon>
        <taxon>Pleomorphomonadaceae</taxon>
        <taxon>Pleomorphomonas</taxon>
        <taxon>environmental samples</taxon>
    </lineage>
</organism>
<protein>
    <recommendedName>
        <fullName evidence="3">HXXEE domain-containing protein</fullName>
    </recommendedName>
</protein>
<keyword evidence="1" id="KW-0472">Membrane</keyword>
<evidence type="ECO:0000256" key="1">
    <source>
        <dbReference type="SAM" id="Phobius"/>
    </source>
</evidence>
<dbReference type="EMBL" id="FMJD01000007">
    <property type="protein sequence ID" value="SCM75632.1"/>
    <property type="molecule type" value="Genomic_DNA"/>
</dbReference>
<feature type="transmembrane region" description="Helical" evidence="1">
    <location>
        <begin position="42"/>
        <end position="61"/>
    </location>
</feature>
<dbReference type="AlphaFoldDB" id="A0A212LDI5"/>
<name>A0A212LDI5_9HYPH</name>
<dbReference type="Pfam" id="PF13787">
    <property type="entry name" value="HXXEE"/>
    <property type="match status" value="1"/>
</dbReference>
<dbReference type="RefSeq" id="WP_100081093.1">
    <property type="nucleotide sequence ID" value="NZ_LT608334.1"/>
</dbReference>
<keyword evidence="1" id="KW-1133">Transmembrane helix</keyword>
<accession>A0A212LDI5</accession>
<feature type="transmembrane region" description="Helical" evidence="1">
    <location>
        <begin position="98"/>
        <end position="118"/>
    </location>
</feature>
<proteinExistence type="predicted"/>
<dbReference type="InterPro" id="IPR025671">
    <property type="entry name" value="HXXEE"/>
</dbReference>
<evidence type="ECO:0008006" key="3">
    <source>
        <dbReference type="Google" id="ProtNLM"/>
    </source>
</evidence>
<sequence>MTPAALYWLFALAFTVHNIEEGLFLPAYAADESRLAGRVTPFALRFTLVILTAVLCGIAAFAAAGNHYAIELLAGFAAVMVVNAMVPHLTLTVAFRRYAPGTGTAICLVVPLSLLVIVNGLAAGVLTGRSLLVTAIAVAVTLLVAIPLLFWAGHVAERRLPWLSANGAT</sequence>
<keyword evidence="1" id="KW-0812">Transmembrane</keyword>